<dbReference type="GO" id="GO:0003676">
    <property type="term" value="F:nucleic acid binding"/>
    <property type="evidence" value="ECO:0007669"/>
    <property type="project" value="InterPro"/>
</dbReference>
<dbReference type="Pfam" id="PF05768">
    <property type="entry name" value="Glrx-like"/>
    <property type="match status" value="1"/>
</dbReference>
<dbReference type="Proteomes" id="UP000092154">
    <property type="component" value="Unassembled WGS sequence"/>
</dbReference>
<dbReference type="AlphaFoldDB" id="A0A1B7N9S0"/>
<dbReference type="GO" id="GO:0008270">
    <property type="term" value="F:zinc ion binding"/>
    <property type="evidence" value="ECO:0007669"/>
    <property type="project" value="UniProtKB-KW"/>
</dbReference>
<evidence type="ECO:0000259" key="2">
    <source>
        <dbReference type="PROSITE" id="PS50158"/>
    </source>
</evidence>
<reference evidence="3 4" key="1">
    <citation type="submission" date="2016-06" db="EMBL/GenBank/DDBJ databases">
        <title>Comparative genomics of the ectomycorrhizal sister species Rhizopogon vinicolor and Rhizopogon vesiculosus (Basidiomycota: Boletales) reveals a divergence of the mating type B locus.</title>
        <authorList>
            <consortium name="DOE Joint Genome Institute"/>
            <person name="Mujic A.B."/>
            <person name="Kuo A."/>
            <person name="Tritt A."/>
            <person name="Lipzen A."/>
            <person name="Chen C."/>
            <person name="Johnson J."/>
            <person name="Sharma A."/>
            <person name="Barry K."/>
            <person name="Grigoriev I.V."/>
            <person name="Spatafora J.W."/>
        </authorList>
    </citation>
    <scope>NUCLEOTIDE SEQUENCE [LARGE SCALE GENOMIC DNA]</scope>
    <source>
        <strain evidence="3 4">AM-OR11-026</strain>
    </source>
</reference>
<organism evidence="3 4">
    <name type="scientific">Rhizopogon vinicolor AM-OR11-026</name>
    <dbReference type="NCBI Taxonomy" id="1314800"/>
    <lineage>
        <taxon>Eukaryota</taxon>
        <taxon>Fungi</taxon>
        <taxon>Dikarya</taxon>
        <taxon>Basidiomycota</taxon>
        <taxon>Agaricomycotina</taxon>
        <taxon>Agaricomycetes</taxon>
        <taxon>Agaricomycetidae</taxon>
        <taxon>Boletales</taxon>
        <taxon>Suillineae</taxon>
        <taxon>Rhizopogonaceae</taxon>
        <taxon>Rhizopogon</taxon>
    </lineage>
</organism>
<dbReference type="PANTHER" id="PTHR33558">
    <property type="entry name" value="GLUTAREDOXIN-LIKE PROTEIN C5ORF63 HOMOLOG"/>
    <property type="match status" value="1"/>
</dbReference>
<keyword evidence="1" id="KW-0863">Zinc-finger</keyword>
<dbReference type="PANTHER" id="PTHR33558:SF1">
    <property type="entry name" value="GLUTAREDOXIN-LIKE PROTEIN C5ORF63 HOMOLOG"/>
    <property type="match status" value="1"/>
</dbReference>
<protein>
    <recommendedName>
        <fullName evidence="2">CCHC-type domain-containing protein</fullName>
    </recommendedName>
</protein>
<dbReference type="InterPro" id="IPR008554">
    <property type="entry name" value="Glutaredoxin-like"/>
</dbReference>
<dbReference type="EMBL" id="KV448177">
    <property type="protein sequence ID" value="OAX41568.1"/>
    <property type="molecule type" value="Genomic_DNA"/>
</dbReference>
<proteinExistence type="predicted"/>
<gene>
    <name evidence="3" type="ORF">K503DRAFT_668029</name>
</gene>
<dbReference type="InParanoid" id="A0A1B7N9S0"/>
<dbReference type="InterPro" id="IPR052565">
    <property type="entry name" value="Glutaredoxin-like_YDR286C"/>
</dbReference>
<feature type="non-terminal residue" evidence="3">
    <location>
        <position position="209"/>
    </location>
</feature>
<dbReference type="STRING" id="1314800.A0A1B7N9S0"/>
<evidence type="ECO:0000256" key="1">
    <source>
        <dbReference type="PROSITE-ProRule" id="PRU00047"/>
    </source>
</evidence>
<keyword evidence="1" id="KW-0862">Zinc</keyword>
<evidence type="ECO:0000313" key="3">
    <source>
        <dbReference type="EMBL" id="OAX41568.1"/>
    </source>
</evidence>
<accession>A0A1B7N9S0</accession>
<keyword evidence="4" id="KW-1185">Reference proteome</keyword>
<evidence type="ECO:0000313" key="4">
    <source>
        <dbReference type="Proteomes" id="UP000092154"/>
    </source>
</evidence>
<dbReference type="SUPFAM" id="SSF52833">
    <property type="entry name" value="Thioredoxin-like"/>
    <property type="match status" value="1"/>
</dbReference>
<keyword evidence="1" id="KW-0479">Metal-binding</keyword>
<sequence length="209" mass="23647">MAARLPQVARLILFTGPNCSLCDVAKSELAKVRQSYQFDLEIVNIQDKGQEKWKKKYVYWIPALHLDGKEIAKGRWDASNMSCLESSPSPCASNVSPNFHIDTSGSVVSQELVQLCFYDRHVLSILGETRSPSPEPLDIRCCFNCGSPDHTISSCPEPHNRPLIALSRQLFNFLHSDRQTGEPGRLHIVEAWKQQRLEWLEVFQPGEVV</sequence>
<dbReference type="PROSITE" id="PS50158">
    <property type="entry name" value="ZF_CCHC"/>
    <property type="match status" value="1"/>
</dbReference>
<dbReference type="OrthoDB" id="429967at2759"/>
<dbReference type="InterPro" id="IPR001878">
    <property type="entry name" value="Znf_CCHC"/>
</dbReference>
<feature type="domain" description="CCHC-type" evidence="2">
    <location>
        <begin position="142"/>
        <end position="157"/>
    </location>
</feature>
<name>A0A1B7N9S0_9AGAM</name>
<dbReference type="InterPro" id="IPR036249">
    <property type="entry name" value="Thioredoxin-like_sf"/>
</dbReference>
<dbReference type="Gene3D" id="3.40.30.10">
    <property type="entry name" value="Glutaredoxin"/>
    <property type="match status" value="1"/>
</dbReference>